<dbReference type="Proteomes" id="UP001216907">
    <property type="component" value="Unassembled WGS sequence"/>
</dbReference>
<accession>A0ABT6F585</accession>
<dbReference type="Pfam" id="PF07589">
    <property type="entry name" value="PEP-CTERM"/>
    <property type="match status" value="1"/>
</dbReference>
<evidence type="ECO:0000256" key="1">
    <source>
        <dbReference type="SAM" id="Phobius"/>
    </source>
</evidence>
<dbReference type="EMBL" id="JARRAG010000001">
    <property type="protein sequence ID" value="MDG3002687.1"/>
    <property type="molecule type" value="Genomic_DNA"/>
</dbReference>
<keyword evidence="2" id="KW-0732">Signal</keyword>
<dbReference type="InterPro" id="IPR027828">
    <property type="entry name" value="DUF4465"/>
</dbReference>
<organism evidence="4 5">
    <name type="scientific">Paludisphaera mucosa</name>
    <dbReference type="NCBI Taxonomy" id="3030827"/>
    <lineage>
        <taxon>Bacteria</taxon>
        <taxon>Pseudomonadati</taxon>
        <taxon>Planctomycetota</taxon>
        <taxon>Planctomycetia</taxon>
        <taxon>Isosphaerales</taxon>
        <taxon>Isosphaeraceae</taxon>
        <taxon>Paludisphaera</taxon>
    </lineage>
</organism>
<keyword evidence="1" id="KW-1133">Transmembrane helix</keyword>
<evidence type="ECO:0000313" key="4">
    <source>
        <dbReference type="EMBL" id="MDG3002687.1"/>
    </source>
</evidence>
<sequence length="296" mass="30664">MKFRYSFLCTCLIVASLAASARAGDVVATFDDLTLAPNSFNQGPMPGAVESSGPWGPQFDGTFTSGGVGFGNTYESTFGSWGGFAYSNQADTTTAGFLNQFSSYAGGAHSGANFGVASGYDDSAGFDPTQADQLRGLPSFTLPVGAGIEGMFITNTTYAALTMLYGDAFTGRPFGGVNHDVADWFKVTAYGIDAQGDVLGGSAEIYLADNRQGQMLIADQWLYMDLSALAGATTLYFNVASSMTNAFGMSIPGAFAVDDARYRVGAAAAVPEPASLALAGSALILVGLAVRRRRAA</sequence>
<dbReference type="RefSeq" id="WP_277859051.1">
    <property type="nucleotide sequence ID" value="NZ_JARRAG010000001.1"/>
</dbReference>
<keyword evidence="1" id="KW-0812">Transmembrane</keyword>
<comment type="caution">
    <text evidence="4">The sequence shown here is derived from an EMBL/GenBank/DDBJ whole genome shotgun (WGS) entry which is preliminary data.</text>
</comment>
<dbReference type="Gene3D" id="2.60.120.1350">
    <property type="entry name" value="Protein of unknown function DUF4465"/>
    <property type="match status" value="1"/>
</dbReference>
<name>A0ABT6F585_9BACT</name>
<proteinExistence type="predicted"/>
<feature type="signal peptide" evidence="2">
    <location>
        <begin position="1"/>
        <end position="23"/>
    </location>
</feature>
<evidence type="ECO:0000259" key="3">
    <source>
        <dbReference type="Pfam" id="PF07589"/>
    </source>
</evidence>
<feature type="domain" description="Ice-binding protein C-terminal" evidence="3">
    <location>
        <begin position="269"/>
        <end position="293"/>
    </location>
</feature>
<keyword evidence="1" id="KW-0472">Membrane</keyword>
<keyword evidence="5" id="KW-1185">Reference proteome</keyword>
<gene>
    <name evidence="4" type="ORF">PZE19_02710</name>
</gene>
<evidence type="ECO:0000256" key="2">
    <source>
        <dbReference type="SAM" id="SignalP"/>
    </source>
</evidence>
<reference evidence="4 5" key="1">
    <citation type="submission" date="2023-03" db="EMBL/GenBank/DDBJ databases">
        <title>Paludisphaera mucosa sp. nov. a novel planctomycete from northern fen.</title>
        <authorList>
            <person name="Ivanova A."/>
        </authorList>
    </citation>
    <scope>NUCLEOTIDE SEQUENCE [LARGE SCALE GENOMIC DNA]</scope>
    <source>
        <strain evidence="4 5">Pla2</strain>
    </source>
</reference>
<dbReference type="InterPro" id="IPR013424">
    <property type="entry name" value="Ice-binding_C"/>
</dbReference>
<dbReference type="Pfam" id="PF14717">
    <property type="entry name" value="DUF4465"/>
    <property type="match status" value="1"/>
</dbReference>
<feature type="chain" id="PRO_5047177215" evidence="2">
    <location>
        <begin position="24"/>
        <end position="296"/>
    </location>
</feature>
<evidence type="ECO:0000313" key="5">
    <source>
        <dbReference type="Proteomes" id="UP001216907"/>
    </source>
</evidence>
<feature type="transmembrane region" description="Helical" evidence="1">
    <location>
        <begin position="273"/>
        <end position="290"/>
    </location>
</feature>
<protein>
    <submittedName>
        <fullName evidence="4">DUF4465 domain-containing protein</fullName>
    </submittedName>
</protein>